<proteinExistence type="predicted"/>
<evidence type="ECO:0000259" key="4">
    <source>
        <dbReference type="Pfam" id="PF22939"/>
    </source>
</evidence>
<dbReference type="Pfam" id="PF00023">
    <property type="entry name" value="Ank"/>
    <property type="match status" value="1"/>
</dbReference>
<dbReference type="Pfam" id="PF22939">
    <property type="entry name" value="WHD_GPIID"/>
    <property type="match status" value="1"/>
</dbReference>
<dbReference type="PANTHER" id="PTHR24126:SF14">
    <property type="entry name" value="ANK_REP_REGION DOMAIN-CONTAINING PROTEIN"/>
    <property type="match status" value="1"/>
</dbReference>
<feature type="repeat" description="ANK" evidence="3">
    <location>
        <begin position="844"/>
        <end position="877"/>
    </location>
</feature>
<organism evidence="6 7">
    <name type="scientific">Orbilia javanica</name>
    <dbReference type="NCBI Taxonomy" id="47235"/>
    <lineage>
        <taxon>Eukaryota</taxon>
        <taxon>Fungi</taxon>
        <taxon>Dikarya</taxon>
        <taxon>Ascomycota</taxon>
        <taxon>Pezizomycotina</taxon>
        <taxon>Orbiliomycetes</taxon>
        <taxon>Orbiliales</taxon>
        <taxon>Orbiliaceae</taxon>
        <taxon>Orbilia</taxon>
    </lineage>
</organism>
<dbReference type="Pfam" id="PF12796">
    <property type="entry name" value="Ank_2"/>
    <property type="match status" value="3"/>
</dbReference>
<dbReference type="InterPro" id="IPR056884">
    <property type="entry name" value="NPHP3-like_N"/>
</dbReference>
<feature type="repeat" description="ANK" evidence="3">
    <location>
        <begin position="813"/>
        <end position="845"/>
    </location>
</feature>
<feature type="domain" description="GPI inositol-deacylase winged helix" evidence="4">
    <location>
        <begin position="363"/>
        <end position="452"/>
    </location>
</feature>
<feature type="repeat" description="ANK" evidence="3">
    <location>
        <begin position="943"/>
        <end position="975"/>
    </location>
</feature>
<reference evidence="6 7" key="1">
    <citation type="submission" date="2019-10" db="EMBL/GenBank/DDBJ databases">
        <authorList>
            <person name="Palmer J.M."/>
        </authorList>
    </citation>
    <scope>NUCLEOTIDE SEQUENCE [LARGE SCALE GENOMIC DNA]</scope>
    <source>
        <strain evidence="6 7">TWF718</strain>
    </source>
</reference>
<feature type="repeat" description="ANK" evidence="3">
    <location>
        <begin position="565"/>
        <end position="597"/>
    </location>
</feature>
<evidence type="ECO:0000256" key="1">
    <source>
        <dbReference type="ARBA" id="ARBA00022737"/>
    </source>
</evidence>
<keyword evidence="1" id="KW-0677">Repeat</keyword>
<dbReference type="SUPFAM" id="SSF48403">
    <property type="entry name" value="Ankyrin repeat"/>
    <property type="match status" value="2"/>
</dbReference>
<evidence type="ECO:0000313" key="6">
    <source>
        <dbReference type="EMBL" id="KAK6345483.1"/>
    </source>
</evidence>
<dbReference type="Pfam" id="PF24883">
    <property type="entry name" value="NPHP3_N"/>
    <property type="match status" value="1"/>
</dbReference>
<evidence type="ECO:0008006" key="8">
    <source>
        <dbReference type="Google" id="ProtNLM"/>
    </source>
</evidence>
<dbReference type="InterPro" id="IPR054471">
    <property type="entry name" value="GPIID_WHD"/>
</dbReference>
<feature type="repeat" description="ANK" evidence="3">
    <location>
        <begin position="781"/>
        <end position="813"/>
    </location>
</feature>
<feature type="repeat" description="ANK" evidence="3">
    <location>
        <begin position="910"/>
        <end position="942"/>
    </location>
</feature>
<dbReference type="InterPro" id="IPR036770">
    <property type="entry name" value="Ankyrin_rpt-contain_sf"/>
</dbReference>
<sequence length="982" mass="110170">MAGRAALANSPQLWKSMDLTTTFHTDGASVAVQTGLLVNNGVMNVNDAHAARLQEEKQIRVLAALYKSVEKNRKDRNPDRVTGTCEWFTAHQNFREWNSSLSSKMLWVSADPGCGKSVLAKYLIDCVLPNKSRTTCYFFFKDDFEGQGSATTALCCVLFQLFSNKRSLISKKIIERFEITGESFTSSFSELWDTFLIAAKNENAGEIICVLDALDECAESERSQLIKRLYKLYLKDTNFNLKFLVTSRPISEIRDGFCPLKIPESSFIHLSGEAEVEKISQEIEIFIETKVSKIRENYDLTEKDHKLLLERLKCVPNRTYLWVYLVLELIESDIKTSLATNKEIIATVTSRLPRTVDEVYENILSKSSDSEKAKRLLQIVVAANRPLTLGEVSIALQISLKDNHISYSNLRIDQGERIRDRIRDYCGLFVIVVDSKVYLIHQTAKEFLVPNDGQIPSQSAHLSIQWKSSLGLRNSHQLLFHICIQHLFCEELGSDLSEVSASEYAKEYIFLDYAAKNWTTHLQQSQIQPDKTITTSILKLCDAKSKRCQIWFQTYWAGTGKDFPDGVTSLIIASYFGLVNIVKLLLNSENDIDIDSQDSRYGRSALSWAAENGFGTVVMELLWGPRSKWFPWWLTGRAQVDSRDRYGLTPLVYAIWNRHIPVVSELLKAGADVNLQDDILATPFLYAILSRDAGIIELISKGDFKRGLLVNEAVRLFVSAVEKGYDNVVESLLETGVVGTEVQGRWDKRPLYLAVERGHEGLVRLLIAHGADVEGGVVPGEGKTPLMAAVEKGDTLTAQLLIEHGADMEAKYPLRTPLELAVDGGYEDVVKLLLENGADLKGKYGRSLLKRSILKGRNEGIIRLLTQFGADMEKKHKGRTLLLEVLQKRNESAAKLLLKLGANKDATDWDGLTALMYAAGRGYTEVTRQLLELKADVHATTDYGRTALMFAGWRKSTGIIQLLLENGADKDKKGKAGRRALH</sequence>
<dbReference type="PRINTS" id="PR01415">
    <property type="entry name" value="ANKYRIN"/>
</dbReference>
<evidence type="ECO:0000259" key="5">
    <source>
        <dbReference type="Pfam" id="PF24883"/>
    </source>
</evidence>
<evidence type="ECO:0000313" key="7">
    <source>
        <dbReference type="Proteomes" id="UP001313282"/>
    </source>
</evidence>
<feature type="repeat" description="ANK" evidence="3">
    <location>
        <begin position="746"/>
        <end position="774"/>
    </location>
</feature>
<evidence type="ECO:0000256" key="2">
    <source>
        <dbReference type="ARBA" id="ARBA00023043"/>
    </source>
</evidence>
<evidence type="ECO:0000256" key="3">
    <source>
        <dbReference type="PROSITE-ProRule" id="PRU00023"/>
    </source>
</evidence>
<keyword evidence="2 3" id="KW-0040">ANK repeat</keyword>
<feature type="repeat" description="ANK" evidence="3">
    <location>
        <begin position="646"/>
        <end position="678"/>
    </location>
</feature>
<dbReference type="PANTHER" id="PTHR24126">
    <property type="entry name" value="ANKYRIN REPEAT, PH AND SEC7 DOMAIN CONTAINING PROTEIN SECG-RELATED"/>
    <property type="match status" value="1"/>
</dbReference>
<accession>A0AAN8MU77</accession>
<gene>
    <name evidence="6" type="ORF">TWF718_007399</name>
</gene>
<dbReference type="InterPro" id="IPR002110">
    <property type="entry name" value="Ankyrin_rpt"/>
</dbReference>
<dbReference type="AlphaFoldDB" id="A0AAN8MU77"/>
<dbReference type="Gene3D" id="3.40.50.300">
    <property type="entry name" value="P-loop containing nucleotide triphosphate hydrolases"/>
    <property type="match status" value="1"/>
</dbReference>
<dbReference type="SMART" id="SM00248">
    <property type="entry name" value="ANK"/>
    <property type="match status" value="9"/>
</dbReference>
<dbReference type="InterPro" id="IPR027417">
    <property type="entry name" value="P-loop_NTPase"/>
</dbReference>
<dbReference type="SUPFAM" id="SSF52540">
    <property type="entry name" value="P-loop containing nucleoside triphosphate hydrolases"/>
    <property type="match status" value="1"/>
</dbReference>
<name>A0AAN8MU77_9PEZI</name>
<keyword evidence="7" id="KW-1185">Reference proteome</keyword>
<dbReference type="EMBL" id="JAVHNR010000004">
    <property type="protein sequence ID" value="KAK6345483.1"/>
    <property type="molecule type" value="Genomic_DNA"/>
</dbReference>
<dbReference type="PROSITE" id="PS50088">
    <property type="entry name" value="ANK_REPEAT"/>
    <property type="match status" value="8"/>
</dbReference>
<dbReference type="Proteomes" id="UP001313282">
    <property type="component" value="Unassembled WGS sequence"/>
</dbReference>
<dbReference type="Gene3D" id="1.25.40.20">
    <property type="entry name" value="Ankyrin repeat-containing domain"/>
    <property type="match status" value="3"/>
</dbReference>
<protein>
    <recommendedName>
        <fullName evidence="8">NACHT domain-containing protein</fullName>
    </recommendedName>
</protein>
<dbReference type="PROSITE" id="PS50297">
    <property type="entry name" value="ANK_REP_REGION"/>
    <property type="match status" value="6"/>
</dbReference>
<comment type="caution">
    <text evidence="6">The sequence shown here is derived from an EMBL/GenBank/DDBJ whole genome shotgun (WGS) entry which is preliminary data.</text>
</comment>
<feature type="domain" description="Nephrocystin 3-like N-terminal" evidence="5">
    <location>
        <begin position="83"/>
        <end position="248"/>
    </location>
</feature>